<dbReference type="EC" id="3.1.-.-" evidence="6"/>
<keyword evidence="1" id="KW-0479">Metal-binding</keyword>
<comment type="similarity">
    <text evidence="4">Belongs to the cyclic nucleotide phosphodiesterase class-III family.</text>
</comment>
<dbReference type="PANTHER" id="PTHR42988:SF2">
    <property type="entry name" value="CYCLIC NUCLEOTIDE PHOSPHODIESTERASE CBUA0032-RELATED"/>
    <property type="match status" value="1"/>
</dbReference>
<dbReference type="RefSeq" id="WP_377211629.1">
    <property type="nucleotide sequence ID" value="NZ_JBHTJV010000003.1"/>
</dbReference>
<name>A0ABW3FBF5_9HYPH</name>
<dbReference type="GO" id="GO:0016787">
    <property type="term" value="F:hydrolase activity"/>
    <property type="evidence" value="ECO:0007669"/>
    <property type="project" value="UniProtKB-KW"/>
</dbReference>
<keyword evidence="7" id="KW-1185">Reference proteome</keyword>
<evidence type="ECO:0000313" key="6">
    <source>
        <dbReference type="EMBL" id="MFD0915782.1"/>
    </source>
</evidence>
<gene>
    <name evidence="6" type="ORF">ACFQ14_05120</name>
</gene>
<evidence type="ECO:0000256" key="2">
    <source>
        <dbReference type="ARBA" id="ARBA00022801"/>
    </source>
</evidence>
<keyword evidence="3" id="KW-0408">Iron</keyword>
<evidence type="ECO:0000256" key="3">
    <source>
        <dbReference type="ARBA" id="ARBA00023004"/>
    </source>
</evidence>
<dbReference type="Proteomes" id="UP001597101">
    <property type="component" value="Unassembled WGS sequence"/>
</dbReference>
<sequence>MVFKLAHLSDPHLGPLPDVRRRELISKRITGYVNWQRNRAKSMNDDTLSALVAHLHAAKPDHIAATGDLVNLALPAEFTLARQWLETLGSGDDVSVVPGNHDTYVPGALAQAQEIWAPYMTGDGERDVAFPYLRIRDGVALMGANSGRATLPFLATGSFREPQARRLAELLEASGEAGHFRVVMIHHPPHKNATARQKRLIGSSRFRAVIAKHGCELVLHGHTHLPTRVEIQGPRGSAVPVFGVSAAGQSPYSIVGKRPKPPASYNLFEIKRQSNGWQCLRSRYGFEPNGNDVVQLSPSAPII</sequence>
<evidence type="ECO:0000256" key="1">
    <source>
        <dbReference type="ARBA" id="ARBA00022723"/>
    </source>
</evidence>
<evidence type="ECO:0000259" key="5">
    <source>
        <dbReference type="Pfam" id="PF00149"/>
    </source>
</evidence>
<accession>A0ABW3FBF5</accession>
<dbReference type="InterPro" id="IPR050884">
    <property type="entry name" value="CNP_phosphodiesterase-III"/>
</dbReference>
<proteinExistence type="inferred from homology"/>
<dbReference type="CDD" id="cd00838">
    <property type="entry name" value="MPP_superfamily"/>
    <property type="match status" value="1"/>
</dbReference>
<organism evidence="6 7">
    <name type="scientific">Pseudahrensia aquimaris</name>
    <dbReference type="NCBI Taxonomy" id="744461"/>
    <lineage>
        <taxon>Bacteria</taxon>
        <taxon>Pseudomonadati</taxon>
        <taxon>Pseudomonadota</taxon>
        <taxon>Alphaproteobacteria</taxon>
        <taxon>Hyphomicrobiales</taxon>
        <taxon>Ahrensiaceae</taxon>
        <taxon>Pseudahrensia</taxon>
    </lineage>
</organism>
<keyword evidence="2 6" id="KW-0378">Hydrolase</keyword>
<dbReference type="EMBL" id="JBHTJV010000003">
    <property type="protein sequence ID" value="MFD0915782.1"/>
    <property type="molecule type" value="Genomic_DNA"/>
</dbReference>
<feature type="domain" description="Calcineurin-like phosphoesterase" evidence="5">
    <location>
        <begin position="4"/>
        <end position="225"/>
    </location>
</feature>
<dbReference type="Gene3D" id="3.60.21.10">
    <property type="match status" value="1"/>
</dbReference>
<reference evidence="7" key="1">
    <citation type="journal article" date="2019" name="Int. J. Syst. Evol. Microbiol.">
        <title>The Global Catalogue of Microorganisms (GCM) 10K type strain sequencing project: providing services to taxonomists for standard genome sequencing and annotation.</title>
        <authorList>
            <consortium name="The Broad Institute Genomics Platform"/>
            <consortium name="The Broad Institute Genome Sequencing Center for Infectious Disease"/>
            <person name="Wu L."/>
            <person name="Ma J."/>
        </authorList>
    </citation>
    <scope>NUCLEOTIDE SEQUENCE [LARGE SCALE GENOMIC DNA]</scope>
    <source>
        <strain evidence="7">CCUG 60023</strain>
    </source>
</reference>
<dbReference type="InterPro" id="IPR029052">
    <property type="entry name" value="Metallo-depent_PP-like"/>
</dbReference>
<dbReference type="SUPFAM" id="SSF56300">
    <property type="entry name" value="Metallo-dependent phosphatases"/>
    <property type="match status" value="1"/>
</dbReference>
<dbReference type="Pfam" id="PF00149">
    <property type="entry name" value="Metallophos"/>
    <property type="match status" value="1"/>
</dbReference>
<comment type="caution">
    <text evidence="6">The sequence shown here is derived from an EMBL/GenBank/DDBJ whole genome shotgun (WGS) entry which is preliminary data.</text>
</comment>
<dbReference type="PANTHER" id="PTHR42988">
    <property type="entry name" value="PHOSPHOHYDROLASE"/>
    <property type="match status" value="1"/>
</dbReference>
<protein>
    <submittedName>
        <fullName evidence="6">Metallophosphoesterase family protein</fullName>
        <ecNumber evidence="6">3.1.-.-</ecNumber>
    </submittedName>
</protein>
<dbReference type="InterPro" id="IPR004843">
    <property type="entry name" value="Calcineurin-like_PHP"/>
</dbReference>
<evidence type="ECO:0000313" key="7">
    <source>
        <dbReference type="Proteomes" id="UP001597101"/>
    </source>
</evidence>
<evidence type="ECO:0000256" key="4">
    <source>
        <dbReference type="ARBA" id="ARBA00025742"/>
    </source>
</evidence>